<sequence>MLATANIPTLSRVEKSETDFDNLQDLTWTPWFSGQPLYALSLHLPSPQLEVDNFNFSILLAQKFERTALLEKLAEGNSDQTLINAMKEHGMLAGNIPPAACMRSPARFLFWNPIFARLANIAPSLPATTAPGSPAEQELSEWLPDLKATLVLLKCFDEQEAYHVC</sequence>
<organism evidence="1 2">
    <name type="scientific">Kordiimonas lipolytica</name>
    <dbReference type="NCBI Taxonomy" id="1662421"/>
    <lineage>
        <taxon>Bacteria</taxon>
        <taxon>Pseudomonadati</taxon>
        <taxon>Pseudomonadota</taxon>
        <taxon>Alphaproteobacteria</taxon>
        <taxon>Kordiimonadales</taxon>
        <taxon>Kordiimonadaceae</taxon>
        <taxon>Kordiimonas</taxon>
    </lineage>
</organism>
<name>A0ABV8U938_9PROT</name>
<comment type="caution">
    <text evidence="1">The sequence shown here is derived from an EMBL/GenBank/DDBJ whole genome shotgun (WGS) entry which is preliminary data.</text>
</comment>
<dbReference type="RefSeq" id="WP_068147572.1">
    <property type="nucleotide sequence ID" value="NZ_JBHSCR010000002.1"/>
</dbReference>
<accession>A0ABV8U938</accession>
<evidence type="ECO:0000313" key="2">
    <source>
        <dbReference type="Proteomes" id="UP001595776"/>
    </source>
</evidence>
<gene>
    <name evidence="1" type="ORF">ACFO5Q_03890</name>
</gene>
<reference evidence="2" key="1">
    <citation type="journal article" date="2019" name="Int. J. Syst. Evol. Microbiol.">
        <title>The Global Catalogue of Microorganisms (GCM) 10K type strain sequencing project: providing services to taxonomists for standard genome sequencing and annotation.</title>
        <authorList>
            <consortium name="The Broad Institute Genomics Platform"/>
            <consortium name="The Broad Institute Genome Sequencing Center for Infectious Disease"/>
            <person name="Wu L."/>
            <person name="Ma J."/>
        </authorList>
    </citation>
    <scope>NUCLEOTIDE SEQUENCE [LARGE SCALE GENOMIC DNA]</scope>
    <source>
        <strain evidence="2">CGMCC 1.15304</strain>
    </source>
</reference>
<keyword evidence="2" id="KW-1185">Reference proteome</keyword>
<protein>
    <submittedName>
        <fullName evidence="1">Uncharacterized protein</fullName>
    </submittedName>
</protein>
<dbReference type="Proteomes" id="UP001595776">
    <property type="component" value="Unassembled WGS sequence"/>
</dbReference>
<dbReference type="EMBL" id="JBHSCR010000002">
    <property type="protein sequence ID" value="MFC4346978.1"/>
    <property type="molecule type" value="Genomic_DNA"/>
</dbReference>
<evidence type="ECO:0000313" key="1">
    <source>
        <dbReference type="EMBL" id="MFC4346978.1"/>
    </source>
</evidence>
<proteinExistence type="predicted"/>